<accession>A0A6V8I898</accession>
<dbReference type="Gene3D" id="3.90.180.10">
    <property type="entry name" value="Medium-chain alcohol dehydrogenases, catalytic domain"/>
    <property type="match status" value="1"/>
</dbReference>
<keyword evidence="2" id="KW-0862">Zinc</keyword>
<evidence type="ECO:0000313" key="5">
    <source>
        <dbReference type="Proteomes" id="UP000548726"/>
    </source>
</evidence>
<dbReference type="InterPro" id="IPR020843">
    <property type="entry name" value="ER"/>
</dbReference>
<dbReference type="InterPro" id="IPR014182">
    <property type="entry name" value="ADH_Zn_typ-1"/>
</dbReference>
<gene>
    <name evidence="4" type="ORF">DmAi_18490</name>
</gene>
<dbReference type="Pfam" id="PF08240">
    <property type="entry name" value="ADH_N"/>
    <property type="match status" value="1"/>
</dbReference>
<keyword evidence="5" id="KW-1185">Reference proteome</keyword>
<dbReference type="GO" id="GO:0016491">
    <property type="term" value="F:oxidoreductase activity"/>
    <property type="evidence" value="ECO:0007669"/>
    <property type="project" value="UniProtKB-KW"/>
</dbReference>
<dbReference type="InterPro" id="IPR013154">
    <property type="entry name" value="ADH-like_N"/>
</dbReference>
<dbReference type="PANTHER" id="PTHR44154">
    <property type="entry name" value="QUINONE OXIDOREDUCTASE"/>
    <property type="match status" value="1"/>
</dbReference>
<evidence type="ECO:0000256" key="1">
    <source>
        <dbReference type="ARBA" id="ARBA00022857"/>
    </source>
</evidence>
<dbReference type="EMBL" id="BLJP01000006">
    <property type="protein sequence ID" value="GFE93790.1"/>
    <property type="molecule type" value="Genomic_DNA"/>
</dbReference>
<keyword evidence="2" id="KW-0560">Oxidoreductase</keyword>
<dbReference type="SUPFAM" id="SSF51735">
    <property type="entry name" value="NAD(P)-binding Rossmann-fold domains"/>
    <property type="match status" value="1"/>
</dbReference>
<dbReference type="AlphaFoldDB" id="A0A6V8I898"/>
<dbReference type="OrthoDB" id="9785812at2"/>
<dbReference type="Gene3D" id="3.40.50.720">
    <property type="entry name" value="NAD(P)-binding Rossmann-like Domain"/>
    <property type="match status" value="1"/>
</dbReference>
<dbReference type="RefSeq" id="WP_086656186.1">
    <property type="nucleotide sequence ID" value="NZ_BLJP01000006.1"/>
</dbReference>
<feature type="domain" description="Enoyl reductase (ER)" evidence="3">
    <location>
        <begin position="16"/>
        <end position="334"/>
    </location>
</feature>
<comment type="similarity">
    <text evidence="2">Belongs to the zinc-containing alcohol dehydrogenase family. Quinone oxidoreductase subfamily.</text>
</comment>
<dbReference type="InterPro" id="IPR051603">
    <property type="entry name" value="Zinc-ADH_QOR/CCCR"/>
</dbReference>
<evidence type="ECO:0000313" key="4">
    <source>
        <dbReference type="EMBL" id="GFE93790.1"/>
    </source>
</evidence>
<comment type="caution">
    <text evidence="4">The sequence shown here is derived from an EMBL/GenBank/DDBJ whole genome shotgun (WGS) entry which is preliminary data.</text>
</comment>
<dbReference type="GO" id="GO:0008270">
    <property type="term" value="F:zinc ion binding"/>
    <property type="evidence" value="ECO:0007669"/>
    <property type="project" value="InterPro"/>
</dbReference>
<keyword evidence="1" id="KW-0521">NADP</keyword>
<reference evidence="4 5" key="1">
    <citation type="journal article" date="2020" name="Cell Rep.">
        <title>Local necrotic cells trigger systemic immune activation via gut microbiome dysbiosis in Drosophila.</title>
        <authorList>
            <person name="Kosakamoto H."/>
            <person name="Yamauchi T."/>
            <person name="Akuzawa-Tokita Y."/>
            <person name="Nishimura K."/>
            <person name="Soga T."/>
            <person name="Murakami T."/>
            <person name="Mori H."/>
            <person name="Yamamoto K."/>
            <person name="Miyazaki R."/>
            <person name="Koto A."/>
            <person name="Miura M."/>
            <person name="Obata F."/>
        </authorList>
    </citation>
    <scope>NUCLEOTIDE SEQUENCE [LARGE SCALE GENOMIC DNA]</scope>
    <source>
        <strain evidence="4 5">Ai</strain>
    </source>
</reference>
<sequence length="339" mass="36005">MRAIGYQTPLPIENPASLQDIDLPEPVATGRDLLVAVKAISVNPVDTKVRRTATAEPGGWKVLGWDAAGTVVGTGPEVTDFSVGDEVFYAGALNRSGTNAERHLVDERIVGRKPRSLNWAEAAALPLTALTAWEMLFDRLAVHQPVPGAAPAILIIGGAGGVSSMAIQLARVLTDLTVIATASRPETRDWVKALGAQLVIDHSRPLAAQVAALSAGSPGFVFSTTQTEQHLADSIALLAPQGRFGLIDDPATLDALPFKKKSLSLHWELMFTRSLFGTEDMGQQGVILNEVSRLVDEGRLRTTLGENLGPITAGTLRKAHALIERGQAKGKIVLEGFPD</sequence>
<protein>
    <recommendedName>
        <fullName evidence="2">Zinc-type alcohol dehydrogenase-like protein</fullName>
    </recommendedName>
</protein>
<dbReference type="CDD" id="cd08252">
    <property type="entry name" value="AL_MDR"/>
    <property type="match status" value="1"/>
</dbReference>
<proteinExistence type="inferred from homology"/>
<dbReference type="Pfam" id="PF13602">
    <property type="entry name" value="ADH_zinc_N_2"/>
    <property type="match status" value="1"/>
</dbReference>
<evidence type="ECO:0000256" key="2">
    <source>
        <dbReference type="RuleBase" id="RU364000"/>
    </source>
</evidence>
<dbReference type="PANTHER" id="PTHR44154:SF1">
    <property type="entry name" value="QUINONE OXIDOREDUCTASE"/>
    <property type="match status" value="1"/>
</dbReference>
<evidence type="ECO:0000259" key="3">
    <source>
        <dbReference type="SMART" id="SM00829"/>
    </source>
</evidence>
<dbReference type="Proteomes" id="UP000548726">
    <property type="component" value="Unassembled WGS sequence"/>
</dbReference>
<dbReference type="SUPFAM" id="SSF50129">
    <property type="entry name" value="GroES-like"/>
    <property type="match status" value="1"/>
</dbReference>
<dbReference type="NCBIfam" id="TIGR02817">
    <property type="entry name" value="adh_fam_1"/>
    <property type="match status" value="1"/>
</dbReference>
<organism evidence="4 5">
    <name type="scientific">Acetobacter persici</name>
    <dbReference type="NCBI Taxonomy" id="1076596"/>
    <lineage>
        <taxon>Bacteria</taxon>
        <taxon>Pseudomonadati</taxon>
        <taxon>Pseudomonadota</taxon>
        <taxon>Alphaproteobacteria</taxon>
        <taxon>Acetobacterales</taxon>
        <taxon>Acetobacteraceae</taxon>
        <taxon>Acetobacter</taxon>
    </lineage>
</organism>
<dbReference type="InterPro" id="IPR036291">
    <property type="entry name" value="NAD(P)-bd_dom_sf"/>
</dbReference>
<keyword evidence="2" id="KW-0479">Metal-binding</keyword>
<name>A0A6V8I898_9PROT</name>
<dbReference type="SMART" id="SM00829">
    <property type="entry name" value="PKS_ER"/>
    <property type="match status" value="1"/>
</dbReference>
<dbReference type="InterPro" id="IPR011032">
    <property type="entry name" value="GroES-like_sf"/>
</dbReference>